<dbReference type="EMBL" id="JBHSDC010000022">
    <property type="protein sequence ID" value="MFC4232458.1"/>
    <property type="molecule type" value="Genomic_DNA"/>
</dbReference>
<organism evidence="3 4">
    <name type="scientific">Parasediminibacterium paludis</name>
    <dbReference type="NCBI Taxonomy" id="908966"/>
    <lineage>
        <taxon>Bacteria</taxon>
        <taxon>Pseudomonadati</taxon>
        <taxon>Bacteroidota</taxon>
        <taxon>Chitinophagia</taxon>
        <taxon>Chitinophagales</taxon>
        <taxon>Chitinophagaceae</taxon>
        <taxon>Parasediminibacterium</taxon>
    </lineage>
</organism>
<dbReference type="Pfam" id="PF01841">
    <property type="entry name" value="Transglut_core"/>
    <property type="match status" value="1"/>
</dbReference>
<dbReference type="Gene3D" id="2.60.40.3140">
    <property type="match status" value="1"/>
</dbReference>
<dbReference type="Proteomes" id="UP001595906">
    <property type="component" value="Unassembled WGS sequence"/>
</dbReference>
<evidence type="ECO:0000313" key="4">
    <source>
        <dbReference type="Proteomes" id="UP001595906"/>
    </source>
</evidence>
<keyword evidence="4" id="KW-1185">Reference proteome</keyword>
<dbReference type="SUPFAM" id="SSF54001">
    <property type="entry name" value="Cysteine proteinases"/>
    <property type="match status" value="1"/>
</dbReference>
<feature type="domain" description="DUF3857" evidence="2">
    <location>
        <begin position="55"/>
        <end position="211"/>
    </location>
</feature>
<dbReference type="InterPro" id="IPR038765">
    <property type="entry name" value="Papain-like_cys_pep_sf"/>
</dbReference>
<dbReference type="Gene3D" id="2.60.120.1130">
    <property type="match status" value="1"/>
</dbReference>
<evidence type="ECO:0000259" key="2">
    <source>
        <dbReference type="Pfam" id="PF12969"/>
    </source>
</evidence>
<evidence type="ECO:0000259" key="1">
    <source>
        <dbReference type="Pfam" id="PF01841"/>
    </source>
</evidence>
<comment type="caution">
    <text evidence="3">The sequence shown here is derived from an EMBL/GenBank/DDBJ whole genome shotgun (WGS) entry which is preliminary data.</text>
</comment>
<evidence type="ECO:0000313" key="3">
    <source>
        <dbReference type="EMBL" id="MFC4232458.1"/>
    </source>
</evidence>
<proteinExistence type="predicted"/>
<accession>A0ABV8PX23</accession>
<dbReference type="RefSeq" id="WP_379014319.1">
    <property type="nucleotide sequence ID" value="NZ_JBHSDC010000022.1"/>
</dbReference>
<name>A0ABV8PX23_9BACT</name>
<dbReference type="Pfam" id="PF12969">
    <property type="entry name" value="DUF3857"/>
    <property type="match status" value="1"/>
</dbReference>
<dbReference type="Gene3D" id="3.10.620.30">
    <property type="match status" value="1"/>
</dbReference>
<dbReference type="InterPro" id="IPR024618">
    <property type="entry name" value="DUF3857"/>
</dbReference>
<reference evidence="4" key="1">
    <citation type="journal article" date="2019" name="Int. J. Syst. Evol. Microbiol.">
        <title>The Global Catalogue of Microorganisms (GCM) 10K type strain sequencing project: providing services to taxonomists for standard genome sequencing and annotation.</title>
        <authorList>
            <consortium name="The Broad Institute Genomics Platform"/>
            <consortium name="The Broad Institute Genome Sequencing Center for Infectious Disease"/>
            <person name="Wu L."/>
            <person name="Ma J."/>
        </authorList>
    </citation>
    <scope>NUCLEOTIDE SEQUENCE [LARGE SCALE GENOMIC DNA]</scope>
    <source>
        <strain evidence="4">CECT 8010</strain>
    </source>
</reference>
<dbReference type="InterPro" id="IPR002931">
    <property type="entry name" value="Transglutaminase-like"/>
</dbReference>
<feature type="domain" description="Transglutaminase-like" evidence="1">
    <location>
        <begin position="271"/>
        <end position="362"/>
    </location>
</feature>
<sequence length="636" mass="72843">MKYLLLISLLVAGITTRAQEYNVALIPDSIKTDADAVLRNEYLEVYIKSLEKTIVKHKYAITIFNENGAEYAKYQKSYDTKSPLYDISGTLYDAAGKKLKTVKRKDIVDVSLQDGMSLMLDDRIKAHNFYYNIYPYTIEYEDEQDIKGTYTLPSWYPVNGEKYGVLQSKYKVIYPADYHLRYKEYNYNGKPTITTDKDITITWELNNYKPLITEFAQPSLREILPQVRIAPTDFVYQGVKGSFATWQDYGKFQLMLNKDRDVLPDNIKQQVHSLTDKLTTIEEKTKVLYDFLQKNTRYISIQLGIGGFQPFEAKYVAEKKYGDCKALSNYMVALLKEAGVSANYVIAYGGSGKGSDRVDASFPAEYFNHVIACVPNGKDTIWLECTNQDVSAGYMGEFTGNRKVYVVDEKSGGGYITKTPTYKYTDNLQLRTVTATIDKEGNLQAEVKTHFTGLAQELQHGLLHEATPEERTKYLNEVISLPTYKIEKNDYKETKGYIPAMDEILIINSPNYASTSSKRLFVTPNMFNKSTARLPTDKPRKYDLELSYPFRDIDSVNITIPDGYTVEALPQNMNLTNKFGNYKVSYTVNANTIQLIRLKERINSRFPASDYEELAKFYETMYKADRAKIVFVKKEG</sequence>
<gene>
    <name evidence="3" type="ORF">ACFOW1_11180</name>
</gene>
<protein>
    <submittedName>
        <fullName evidence="3">DUF3857 domain-containing protein</fullName>
    </submittedName>
</protein>